<protein>
    <submittedName>
        <fullName evidence="1">Calpain-9</fullName>
    </submittedName>
</protein>
<gene>
    <name evidence="1" type="ORF">JR316_0008493</name>
</gene>
<dbReference type="Proteomes" id="UP000664032">
    <property type="component" value="Unassembled WGS sequence"/>
</dbReference>
<reference evidence="1" key="1">
    <citation type="submission" date="2021-10" db="EMBL/GenBank/DDBJ databases">
        <title>Psilocybe cubensis genome.</title>
        <authorList>
            <person name="Mckernan K.J."/>
            <person name="Crawford S."/>
            <person name="Trippe A."/>
            <person name="Kane L.T."/>
            <person name="Mclaughlin S."/>
        </authorList>
    </citation>
    <scope>NUCLEOTIDE SEQUENCE</scope>
    <source>
        <strain evidence="1">MGC-MH-2018</strain>
    </source>
</reference>
<proteinExistence type="predicted"/>
<comment type="caution">
    <text evidence="1">The sequence shown here is derived from an EMBL/GenBank/DDBJ whole genome shotgun (WGS) entry which is preliminary data.</text>
</comment>
<evidence type="ECO:0000313" key="1">
    <source>
        <dbReference type="EMBL" id="KAH9479897.1"/>
    </source>
</evidence>
<dbReference type="EMBL" id="JAFIQS020000007">
    <property type="protein sequence ID" value="KAH9479897.1"/>
    <property type="molecule type" value="Genomic_DNA"/>
</dbReference>
<organism evidence="1 2">
    <name type="scientific">Psilocybe cubensis</name>
    <name type="common">Psychedelic mushroom</name>
    <name type="synonym">Stropharia cubensis</name>
    <dbReference type="NCBI Taxonomy" id="181762"/>
    <lineage>
        <taxon>Eukaryota</taxon>
        <taxon>Fungi</taxon>
        <taxon>Dikarya</taxon>
        <taxon>Basidiomycota</taxon>
        <taxon>Agaricomycotina</taxon>
        <taxon>Agaricomycetes</taxon>
        <taxon>Agaricomycetidae</taxon>
        <taxon>Agaricales</taxon>
        <taxon>Agaricineae</taxon>
        <taxon>Strophariaceae</taxon>
        <taxon>Psilocybe</taxon>
    </lineage>
</organism>
<sequence>MSVASSRGRSRSRERRRHRDPAPLSYYPAQGYPAQYPPYSQPPPPPLQGANGYGGPMKSRNVSPDGTSRAKPKVNASTVNTVSYAQQQLGVSITEGMKQAYEECKASVLRIAAQCRAKNRKFRDVDFDLENDRHLCLHNLGDNNIFQVADVRRVPELFTNPVFYTGTSKSAEIIQGAVEDCYLVSALSSMTSVRRLIDNLCVARDEEVGIYGFLFYRDCYWVPVIVDDLLFTRVPKYEQLSHSEKELYHFEKENYNKTARQGSDSLYFSRPATDGETWVPLVEKAYAKVHGDYASVMYGRTSDAIEDMTGGVSNLILTKDILNHDKFWHDELVKANEDRLFGCWFKTLDGFRSGVRNASVDGLVGNLSHSVVKAVEIRGKRFVVLRDPWGTAGWDGPWSDGSKEWTKEWLEILPELGHSFGGKGQFVMEYKDFLNIWQEVQRTLIFDDSWVMSSQWLHVSLPFPNMKAFSYGDINFSFSLPAASPVIIVLSKYNTRYFKDISGPCLWNLDFLLAKEGETEPIAQSSYSFFASRSVSVEMDLQAGNYIILARIDPAPVRDKDYFRNGLASGWDRRKLNRIMTERAKGQSIASNYKPNPELLPTPASAVLASQQVKSDKAAIDAIKTYAGEVKPGESVTVTTTTTTTTVVSKNGGSSSANEPASERPVRGGSKGVNNITAGHMPNGKGYGRAPNGTYPMEPGWAGIPPGSPPLSPGKITPFPPGLLPPPPPLDLAPLSPPLLPIGGSMPLPTDVLEDDNSIVIGLKVYTKKIAPAVITGRLKSPPGASTGPALGGY</sequence>
<keyword evidence="2" id="KW-1185">Reference proteome</keyword>
<evidence type="ECO:0000313" key="2">
    <source>
        <dbReference type="Proteomes" id="UP000664032"/>
    </source>
</evidence>
<name>A0ACB8GWT2_PSICU</name>
<accession>A0ACB8GWT2</accession>